<feature type="domain" description="SnoaL-like" evidence="1">
    <location>
        <begin position="11"/>
        <end position="117"/>
    </location>
</feature>
<comment type="caution">
    <text evidence="2">The sequence shown here is derived from an EMBL/GenBank/DDBJ whole genome shotgun (WGS) entry which is preliminary data.</text>
</comment>
<keyword evidence="3" id="KW-1185">Reference proteome</keyword>
<organism evidence="2 3">
    <name type="scientific">Sphingobacterium cellulitidis</name>
    <dbReference type="NCBI Taxonomy" id="1768011"/>
    <lineage>
        <taxon>Bacteria</taxon>
        <taxon>Pseudomonadati</taxon>
        <taxon>Bacteroidota</taxon>
        <taxon>Sphingobacteriia</taxon>
        <taxon>Sphingobacteriales</taxon>
        <taxon>Sphingobacteriaceae</taxon>
        <taxon>Sphingobacterium</taxon>
    </lineage>
</organism>
<dbReference type="SUPFAM" id="SSF54427">
    <property type="entry name" value="NTF2-like"/>
    <property type="match status" value="1"/>
</dbReference>
<proteinExistence type="predicted"/>
<dbReference type="AlphaFoldDB" id="A0A8H9G3F6"/>
<dbReference type="Gene3D" id="3.10.450.50">
    <property type="match status" value="1"/>
</dbReference>
<dbReference type="InterPro" id="IPR037401">
    <property type="entry name" value="SnoaL-like"/>
</dbReference>
<evidence type="ECO:0000313" key="3">
    <source>
        <dbReference type="Proteomes" id="UP000614460"/>
    </source>
</evidence>
<sequence length="132" mass="15392">MKETKDLINNFLIHLQSRDLEKILDLFAEKVNWDVPGDTKHIKWLGKRHNKAEIEEFYKLLWKETEPISAEIHNILIENECVIIKGSFNTKMLKTGNLVSSIFFIQLTIQKGKIVEYTLLEDSYAVSQSVLE</sequence>
<dbReference type="EMBL" id="BMKM01000020">
    <property type="protein sequence ID" value="GGE35873.1"/>
    <property type="molecule type" value="Genomic_DNA"/>
</dbReference>
<evidence type="ECO:0000259" key="1">
    <source>
        <dbReference type="Pfam" id="PF12680"/>
    </source>
</evidence>
<gene>
    <name evidence="2" type="ORF">GCM10011516_36750</name>
</gene>
<dbReference type="Proteomes" id="UP000614460">
    <property type="component" value="Unassembled WGS sequence"/>
</dbReference>
<evidence type="ECO:0000313" key="2">
    <source>
        <dbReference type="EMBL" id="GGE35873.1"/>
    </source>
</evidence>
<reference evidence="2" key="2">
    <citation type="submission" date="2020-09" db="EMBL/GenBank/DDBJ databases">
        <authorList>
            <person name="Sun Q."/>
            <person name="Zhou Y."/>
        </authorList>
    </citation>
    <scope>NUCLEOTIDE SEQUENCE</scope>
    <source>
        <strain evidence="2">CGMCC 1.15966</strain>
    </source>
</reference>
<name>A0A8H9G3F6_9SPHI</name>
<protein>
    <recommendedName>
        <fullName evidence="1">SnoaL-like domain-containing protein</fullName>
    </recommendedName>
</protein>
<accession>A0A8H9G3F6</accession>
<dbReference type="RefSeq" id="WP_182499759.1">
    <property type="nucleotide sequence ID" value="NZ_BMKM01000020.1"/>
</dbReference>
<reference evidence="2" key="1">
    <citation type="journal article" date="2014" name="Int. J. Syst. Evol. Microbiol.">
        <title>Complete genome sequence of Corynebacterium casei LMG S-19264T (=DSM 44701T), isolated from a smear-ripened cheese.</title>
        <authorList>
            <consortium name="US DOE Joint Genome Institute (JGI-PGF)"/>
            <person name="Walter F."/>
            <person name="Albersmeier A."/>
            <person name="Kalinowski J."/>
            <person name="Ruckert C."/>
        </authorList>
    </citation>
    <scope>NUCLEOTIDE SEQUENCE</scope>
    <source>
        <strain evidence="2">CGMCC 1.15966</strain>
    </source>
</reference>
<dbReference type="InterPro" id="IPR032710">
    <property type="entry name" value="NTF2-like_dom_sf"/>
</dbReference>
<dbReference type="Pfam" id="PF12680">
    <property type="entry name" value="SnoaL_2"/>
    <property type="match status" value="1"/>
</dbReference>